<reference evidence="2 3" key="1">
    <citation type="journal article" date="2019" name="Nat. Ecol. Evol.">
        <title>Megaphylogeny resolves global patterns of mushroom evolution.</title>
        <authorList>
            <person name="Varga T."/>
            <person name="Krizsan K."/>
            <person name="Foldi C."/>
            <person name="Dima B."/>
            <person name="Sanchez-Garcia M."/>
            <person name="Sanchez-Ramirez S."/>
            <person name="Szollosi G.J."/>
            <person name="Szarkandi J.G."/>
            <person name="Papp V."/>
            <person name="Albert L."/>
            <person name="Andreopoulos W."/>
            <person name="Angelini C."/>
            <person name="Antonin V."/>
            <person name="Barry K.W."/>
            <person name="Bougher N.L."/>
            <person name="Buchanan P."/>
            <person name="Buyck B."/>
            <person name="Bense V."/>
            <person name="Catcheside P."/>
            <person name="Chovatia M."/>
            <person name="Cooper J."/>
            <person name="Damon W."/>
            <person name="Desjardin D."/>
            <person name="Finy P."/>
            <person name="Geml J."/>
            <person name="Haridas S."/>
            <person name="Hughes K."/>
            <person name="Justo A."/>
            <person name="Karasinski D."/>
            <person name="Kautmanova I."/>
            <person name="Kiss B."/>
            <person name="Kocsube S."/>
            <person name="Kotiranta H."/>
            <person name="LaButti K.M."/>
            <person name="Lechner B.E."/>
            <person name="Liimatainen K."/>
            <person name="Lipzen A."/>
            <person name="Lukacs Z."/>
            <person name="Mihaltcheva S."/>
            <person name="Morgado L.N."/>
            <person name="Niskanen T."/>
            <person name="Noordeloos M.E."/>
            <person name="Ohm R.A."/>
            <person name="Ortiz-Santana B."/>
            <person name="Ovrebo C."/>
            <person name="Racz N."/>
            <person name="Riley R."/>
            <person name="Savchenko A."/>
            <person name="Shiryaev A."/>
            <person name="Soop K."/>
            <person name="Spirin V."/>
            <person name="Szebenyi C."/>
            <person name="Tomsovsky M."/>
            <person name="Tulloss R.E."/>
            <person name="Uehling J."/>
            <person name="Grigoriev I.V."/>
            <person name="Vagvolgyi C."/>
            <person name="Papp T."/>
            <person name="Martin F.M."/>
            <person name="Miettinen O."/>
            <person name="Hibbett D.S."/>
            <person name="Nagy L.G."/>
        </authorList>
    </citation>
    <scope>NUCLEOTIDE SEQUENCE [LARGE SCALE GENOMIC DNA]</scope>
    <source>
        <strain evidence="2 3">CBS 121175</strain>
    </source>
</reference>
<protein>
    <submittedName>
        <fullName evidence="2">Uncharacterized protein</fullName>
    </submittedName>
</protein>
<feature type="region of interest" description="Disordered" evidence="1">
    <location>
        <begin position="123"/>
        <end position="148"/>
    </location>
</feature>
<name>A0A5C3L6J2_COPMA</name>
<dbReference type="AlphaFoldDB" id="A0A5C3L6J2"/>
<proteinExistence type="predicted"/>
<feature type="compositionally biased region" description="Pro residues" evidence="1">
    <location>
        <begin position="286"/>
        <end position="295"/>
    </location>
</feature>
<dbReference type="EMBL" id="ML210154">
    <property type="protein sequence ID" value="TFK28644.1"/>
    <property type="molecule type" value="Genomic_DNA"/>
</dbReference>
<dbReference type="Proteomes" id="UP000307440">
    <property type="component" value="Unassembled WGS sequence"/>
</dbReference>
<sequence>MPTLSSYMQKLGFPIIAALQAPKPVPEIILTPPSPAIPLSLTIDSIGDALNYGITSSQSMADIMVPSSPATVATSKEVARVTAFQEDDDSCPTIMVVPPTPIIFSPLPDNMFRAASPMDAGPSLPAGVSSSSRRVGSTYKPSSSGLVENMVNLRPSSVPRILPSAELSDDGYMSDDEGNDDDLASLSDVISQFPAVPSKSRGLTMKPLAQLMKDAANHSPSPSTRRASKFAHVPFRSRPRVQAMTPVKALSSDNGVKKSRPLPPIPTHAIPMRPLPIHKTNSSTPSLPPTYPPAPIQSRPDPTTDKKHSLLSNPILTTFLFLYNIVMLARLDSSGVRMGSGPPPSHAPPAAPAAPEMARELSESAKIVEELRAKWREEEATRQRKADKEERLRKRRQRAAVVAGDEKRALTEKLRQSRLADKRAIARVFSPPLPPLREDRQLEDECEREEMLERMRPVQSPSPSPDFAFFLPLPQLQNEEKVEGSVTSPSGSGMSAWIPRDLFDGQSFGMAGDILLR</sequence>
<accession>A0A5C3L6J2</accession>
<gene>
    <name evidence="2" type="ORF">FA15DRAFT_753332</name>
</gene>
<keyword evidence="3" id="KW-1185">Reference proteome</keyword>
<feature type="compositionally biased region" description="Basic and acidic residues" evidence="1">
    <location>
        <begin position="377"/>
        <end position="392"/>
    </location>
</feature>
<feature type="compositionally biased region" description="Low complexity" evidence="1">
    <location>
        <begin position="127"/>
        <end position="137"/>
    </location>
</feature>
<feature type="region of interest" description="Disordered" evidence="1">
    <location>
        <begin position="377"/>
        <end position="398"/>
    </location>
</feature>
<organism evidence="2 3">
    <name type="scientific">Coprinopsis marcescibilis</name>
    <name type="common">Agaric fungus</name>
    <name type="synonym">Psathyrella marcescibilis</name>
    <dbReference type="NCBI Taxonomy" id="230819"/>
    <lineage>
        <taxon>Eukaryota</taxon>
        <taxon>Fungi</taxon>
        <taxon>Dikarya</taxon>
        <taxon>Basidiomycota</taxon>
        <taxon>Agaricomycotina</taxon>
        <taxon>Agaricomycetes</taxon>
        <taxon>Agaricomycetidae</taxon>
        <taxon>Agaricales</taxon>
        <taxon>Agaricineae</taxon>
        <taxon>Psathyrellaceae</taxon>
        <taxon>Coprinopsis</taxon>
    </lineage>
</organism>
<feature type="region of interest" description="Disordered" evidence="1">
    <location>
        <begin position="251"/>
        <end position="307"/>
    </location>
</feature>
<feature type="region of interest" description="Disordered" evidence="1">
    <location>
        <begin position="161"/>
        <end position="184"/>
    </location>
</feature>
<evidence type="ECO:0000256" key="1">
    <source>
        <dbReference type="SAM" id="MobiDB-lite"/>
    </source>
</evidence>
<feature type="compositionally biased region" description="Acidic residues" evidence="1">
    <location>
        <begin position="167"/>
        <end position="183"/>
    </location>
</feature>
<evidence type="ECO:0000313" key="3">
    <source>
        <dbReference type="Proteomes" id="UP000307440"/>
    </source>
</evidence>
<evidence type="ECO:0000313" key="2">
    <source>
        <dbReference type="EMBL" id="TFK28644.1"/>
    </source>
</evidence>